<evidence type="ECO:0000313" key="1">
    <source>
        <dbReference type="EMBL" id="WDE95797.1"/>
    </source>
</evidence>
<reference evidence="1 2" key="1">
    <citation type="submission" date="2023-02" db="EMBL/GenBank/DDBJ databases">
        <title>Genome sequence of Lentisphaera profundi SAORIC-696.</title>
        <authorList>
            <person name="Kim e."/>
            <person name="Cho J.-C."/>
            <person name="Choi A."/>
            <person name="Kang I."/>
        </authorList>
    </citation>
    <scope>NUCLEOTIDE SEQUENCE [LARGE SCALE GENOMIC DNA]</scope>
    <source>
        <strain evidence="1 2">SAORIC-696</strain>
    </source>
</reference>
<dbReference type="Gene3D" id="3.20.20.80">
    <property type="entry name" value="Glycosidases"/>
    <property type="match status" value="1"/>
</dbReference>
<evidence type="ECO:0000313" key="2">
    <source>
        <dbReference type="Proteomes" id="UP001214250"/>
    </source>
</evidence>
<gene>
    <name evidence="1" type="ORF">PQO03_08720</name>
</gene>
<dbReference type="Proteomes" id="UP001214250">
    <property type="component" value="Chromosome 1"/>
</dbReference>
<accession>A0ABY7VQ04</accession>
<evidence type="ECO:0008006" key="3">
    <source>
        <dbReference type="Google" id="ProtNLM"/>
    </source>
</evidence>
<proteinExistence type="predicted"/>
<dbReference type="InterPro" id="IPR017853">
    <property type="entry name" value="GH"/>
</dbReference>
<dbReference type="RefSeq" id="WP_274149585.1">
    <property type="nucleotide sequence ID" value="NZ_CP117811.1"/>
</dbReference>
<sequence length="312" mass="35997">MDTAIMAGYMNDWNRYKCNLTQMAKHGYNALIFTHANIHDGYIRMAQEFLNTYIGTELLSKDIQKAKLCGATRILITVSLTKNSFNPKGSPETLAHEIIRFLYLYGFDGINFGDAMDISPEYFDKLCSLIQKIDKSVLLAASPMLYQKRKSQTIQMHTKHSDYFYNVAIYNKRFDYIFLKAFNDPTINIDGYTEKDAEFISASFKQIKRTVPLKTKIAIGQPPNDTICKFSVFNRKDKKDLIYKLIKDQYESICEGQQFGGAVVWDVNADCKNSYRFVEAVKNSIEPMKHIKTGHRRPPYLFNYPHLNTNVS</sequence>
<dbReference type="SUPFAM" id="SSF51445">
    <property type="entry name" value="(Trans)glycosidases"/>
    <property type="match status" value="1"/>
</dbReference>
<name>A0ABY7VQ04_9BACT</name>
<organism evidence="1 2">
    <name type="scientific">Lentisphaera profundi</name>
    <dbReference type="NCBI Taxonomy" id="1658616"/>
    <lineage>
        <taxon>Bacteria</taxon>
        <taxon>Pseudomonadati</taxon>
        <taxon>Lentisphaerota</taxon>
        <taxon>Lentisphaeria</taxon>
        <taxon>Lentisphaerales</taxon>
        <taxon>Lentisphaeraceae</taxon>
        <taxon>Lentisphaera</taxon>
    </lineage>
</organism>
<protein>
    <recommendedName>
        <fullName evidence="3">GH18 domain-containing protein</fullName>
    </recommendedName>
</protein>
<keyword evidence="2" id="KW-1185">Reference proteome</keyword>
<dbReference type="EMBL" id="CP117811">
    <property type="protein sequence ID" value="WDE95797.1"/>
    <property type="molecule type" value="Genomic_DNA"/>
</dbReference>